<protein>
    <recommendedName>
        <fullName evidence="2">non-specific serine/threonine protein kinase</fullName>
        <ecNumber evidence="2">2.7.11.1</ecNumber>
    </recommendedName>
</protein>
<dbReference type="Gene3D" id="1.10.510.10">
    <property type="entry name" value="Transferase(Phosphotransferase) domain 1"/>
    <property type="match status" value="1"/>
</dbReference>
<keyword evidence="13" id="KW-1185">Reference proteome</keyword>
<dbReference type="PROSITE" id="PS50011">
    <property type="entry name" value="PROTEIN_KINASE_DOM"/>
    <property type="match status" value="1"/>
</dbReference>
<dbReference type="PANTHER" id="PTHR44899">
    <property type="entry name" value="CAMK FAMILY PROTEIN KINASE"/>
    <property type="match status" value="1"/>
</dbReference>
<dbReference type="EC" id="2.7.11.1" evidence="2"/>
<gene>
    <name evidence="12" type="ORF">MCOR_44583</name>
</gene>
<keyword evidence="6" id="KW-0418">Kinase</keyword>
<evidence type="ECO:0000259" key="11">
    <source>
        <dbReference type="PROSITE" id="PS50011"/>
    </source>
</evidence>
<dbReference type="InterPro" id="IPR000719">
    <property type="entry name" value="Prot_kinase_dom"/>
</dbReference>
<accession>A0A6J8DSA3</accession>
<proteinExistence type="inferred from homology"/>
<dbReference type="PANTHER" id="PTHR44899:SF3">
    <property type="entry name" value="SERINE_THREONINE-PROTEIN KINASE NEK1"/>
    <property type="match status" value="1"/>
</dbReference>
<evidence type="ECO:0000256" key="7">
    <source>
        <dbReference type="ARBA" id="ARBA00022840"/>
    </source>
</evidence>
<keyword evidence="7" id="KW-0067">ATP-binding</keyword>
<dbReference type="Pfam" id="PF00069">
    <property type="entry name" value="Pkinase"/>
    <property type="match status" value="1"/>
</dbReference>
<organism evidence="12 13">
    <name type="scientific">Mytilus coruscus</name>
    <name type="common">Sea mussel</name>
    <dbReference type="NCBI Taxonomy" id="42192"/>
    <lineage>
        <taxon>Eukaryota</taxon>
        <taxon>Metazoa</taxon>
        <taxon>Spiralia</taxon>
        <taxon>Lophotrochozoa</taxon>
        <taxon>Mollusca</taxon>
        <taxon>Bivalvia</taxon>
        <taxon>Autobranchia</taxon>
        <taxon>Pteriomorphia</taxon>
        <taxon>Mytilida</taxon>
        <taxon>Mytiloidea</taxon>
        <taxon>Mytilidae</taxon>
        <taxon>Mytilinae</taxon>
        <taxon>Mytilus</taxon>
    </lineage>
</organism>
<evidence type="ECO:0000256" key="8">
    <source>
        <dbReference type="ARBA" id="ARBA00047899"/>
    </source>
</evidence>
<dbReference type="GO" id="GO:0005524">
    <property type="term" value="F:ATP binding"/>
    <property type="evidence" value="ECO:0007669"/>
    <property type="project" value="UniProtKB-KW"/>
</dbReference>
<dbReference type="SUPFAM" id="SSF56112">
    <property type="entry name" value="Protein kinase-like (PK-like)"/>
    <property type="match status" value="1"/>
</dbReference>
<keyword evidence="3" id="KW-0723">Serine/threonine-protein kinase</keyword>
<feature type="compositionally biased region" description="Polar residues" evidence="10">
    <location>
        <begin position="251"/>
        <end position="271"/>
    </location>
</feature>
<evidence type="ECO:0000256" key="2">
    <source>
        <dbReference type="ARBA" id="ARBA00012513"/>
    </source>
</evidence>
<dbReference type="PROSITE" id="PS00108">
    <property type="entry name" value="PROTEIN_KINASE_ST"/>
    <property type="match status" value="1"/>
</dbReference>
<feature type="compositionally biased region" description="Acidic residues" evidence="10">
    <location>
        <begin position="354"/>
        <end position="367"/>
    </location>
</feature>
<feature type="compositionally biased region" description="Polar residues" evidence="10">
    <location>
        <begin position="301"/>
        <end position="310"/>
    </location>
</feature>
<evidence type="ECO:0000313" key="12">
    <source>
        <dbReference type="EMBL" id="CAC5411498.1"/>
    </source>
</evidence>
<evidence type="ECO:0000256" key="10">
    <source>
        <dbReference type="SAM" id="MobiDB-lite"/>
    </source>
</evidence>
<sequence length="467" mass="53458">MITDHDKYVINGEDVETKKLCALKKIEVDDRRKSRTKEAIQKEANILSQLKHPHIVSFHESFYDQEFVYIVQDYCDGGSLDEKIQEAKEKNIQIEEKEIMCWFVQMTMAVQYIHLKKVLHRDLKTENIFLTKSNVAKIGDFGISKVLESPEVCQEHPYSSKSDIWALGCVLYELCALDPPFDAQNLISLFFKIIKGEFIRIPSRYSDPLNDLVQAMLKRNPDERPSASQILSLPFVKKHLADFIEEKQSLLQQKSRDSSNGSLMNQSNNSIKPKGTPRSGNTSMNHQFLKVSPAIKRKVSPSRSPQQKDSGLSVDKSDEDLHDNKPEADNMSDYSDDFDEVSDEEENKSKGSDQEVEYDDDFEEYDSSEELDELVNQAKEVQEIEVEEDFFADSQNLESIKKQTVIFRRTCMDAISTSAISTRCKRIQDVNRMISDGTLTEDDLKQQVRHSISGDAAELCHLSLDDL</sequence>
<keyword evidence="5" id="KW-0547">Nucleotide-binding</keyword>
<dbReference type="AlphaFoldDB" id="A0A6J8DSA3"/>
<evidence type="ECO:0000256" key="3">
    <source>
        <dbReference type="ARBA" id="ARBA00022527"/>
    </source>
</evidence>
<evidence type="ECO:0000256" key="9">
    <source>
        <dbReference type="ARBA" id="ARBA00048679"/>
    </source>
</evidence>
<keyword evidence="4" id="KW-0808">Transferase</keyword>
<dbReference type="InterPro" id="IPR008271">
    <property type="entry name" value="Ser/Thr_kinase_AS"/>
</dbReference>
<evidence type="ECO:0000313" key="13">
    <source>
        <dbReference type="Proteomes" id="UP000507470"/>
    </source>
</evidence>
<dbReference type="InterPro" id="IPR011009">
    <property type="entry name" value="Kinase-like_dom_sf"/>
</dbReference>
<evidence type="ECO:0000256" key="5">
    <source>
        <dbReference type="ARBA" id="ARBA00022741"/>
    </source>
</evidence>
<dbReference type="GO" id="GO:0004674">
    <property type="term" value="F:protein serine/threonine kinase activity"/>
    <property type="evidence" value="ECO:0007669"/>
    <property type="project" value="UniProtKB-KW"/>
</dbReference>
<comment type="similarity">
    <text evidence="1">Belongs to the protein kinase superfamily. NEK Ser/Thr protein kinase family. NIMA subfamily.</text>
</comment>
<feature type="domain" description="Protein kinase" evidence="11">
    <location>
        <begin position="1"/>
        <end position="236"/>
    </location>
</feature>
<dbReference type="CDD" id="cd08215">
    <property type="entry name" value="STKc_Nek"/>
    <property type="match status" value="1"/>
</dbReference>
<comment type="catalytic activity">
    <reaction evidence="9">
        <text>L-seryl-[protein] + ATP = O-phospho-L-seryl-[protein] + ADP + H(+)</text>
        <dbReference type="Rhea" id="RHEA:17989"/>
        <dbReference type="Rhea" id="RHEA-COMP:9863"/>
        <dbReference type="Rhea" id="RHEA-COMP:11604"/>
        <dbReference type="ChEBI" id="CHEBI:15378"/>
        <dbReference type="ChEBI" id="CHEBI:29999"/>
        <dbReference type="ChEBI" id="CHEBI:30616"/>
        <dbReference type="ChEBI" id="CHEBI:83421"/>
        <dbReference type="ChEBI" id="CHEBI:456216"/>
        <dbReference type="EC" id="2.7.11.1"/>
    </reaction>
</comment>
<dbReference type="EMBL" id="CACVKT020007867">
    <property type="protein sequence ID" value="CAC5411498.1"/>
    <property type="molecule type" value="Genomic_DNA"/>
</dbReference>
<evidence type="ECO:0000256" key="1">
    <source>
        <dbReference type="ARBA" id="ARBA00010886"/>
    </source>
</evidence>
<name>A0A6J8DSA3_MYTCO</name>
<feature type="region of interest" description="Disordered" evidence="10">
    <location>
        <begin position="251"/>
        <end position="367"/>
    </location>
</feature>
<dbReference type="SMART" id="SM00220">
    <property type="entry name" value="S_TKc"/>
    <property type="match status" value="1"/>
</dbReference>
<feature type="compositionally biased region" description="Acidic residues" evidence="10">
    <location>
        <begin position="334"/>
        <end position="346"/>
    </location>
</feature>
<evidence type="ECO:0000256" key="4">
    <source>
        <dbReference type="ARBA" id="ARBA00022679"/>
    </source>
</evidence>
<dbReference type="Proteomes" id="UP000507470">
    <property type="component" value="Unassembled WGS sequence"/>
</dbReference>
<dbReference type="InterPro" id="IPR051131">
    <property type="entry name" value="NEK_Ser/Thr_kinase_NIMA"/>
</dbReference>
<comment type="catalytic activity">
    <reaction evidence="8">
        <text>L-threonyl-[protein] + ATP = O-phospho-L-threonyl-[protein] + ADP + H(+)</text>
        <dbReference type="Rhea" id="RHEA:46608"/>
        <dbReference type="Rhea" id="RHEA-COMP:11060"/>
        <dbReference type="Rhea" id="RHEA-COMP:11605"/>
        <dbReference type="ChEBI" id="CHEBI:15378"/>
        <dbReference type="ChEBI" id="CHEBI:30013"/>
        <dbReference type="ChEBI" id="CHEBI:30616"/>
        <dbReference type="ChEBI" id="CHEBI:61977"/>
        <dbReference type="ChEBI" id="CHEBI:456216"/>
        <dbReference type="EC" id="2.7.11.1"/>
    </reaction>
</comment>
<evidence type="ECO:0000256" key="6">
    <source>
        <dbReference type="ARBA" id="ARBA00022777"/>
    </source>
</evidence>
<reference evidence="12 13" key="1">
    <citation type="submission" date="2020-06" db="EMBL/GenBank/DDBJ databases">
        <authorList>
            <person name="Li R."/>
            <person name="Bekaert M."/>
        </authorList>
    </citation>
    <scope>NUCLEOTIDE SEQUENCE [LARGE SCALE GENOMIC DNA]</scope>
    <source>
        <strain evidence="13">wild</strain>
    </source>
</reference>
<dbReference type="OrthoDB" id="248923at2759"/>